<proteinExistence type="predicted"/>
<sequence>MQYSHHFYSLIHTEAVRTPHAKHVVIPHCSPLNGPYVITYPSPQFSCLPRRVNLPWFTMLD</sequence>
<organism evidence="1 2">
    <name type="scientific">Trifolium subterraneum</name>
    <name type="common">Subterranean clover</name>
    <dbReference type="NCBI Taxonomy" id="3900"/>
    <lineage>
        <taxon>Eukaryota</taxon>
        <taxon>Viridiplantae</taxon>
        <taxon>Streptophyta</taxon>
        <taxon>Embryophyta</taxon>
        <taxon>Tracheophyta</taxon>
        <taxon>Spermatophyta</taxon>
        <taxon>Magnoliopsida</taxon>
        <taxon>eudicotyledons</taxon>
        <taxon>Gunneridae</taxon>
        <taxon>Pentapetalae</taxon>
        <taxon>rosids</taxon>
        <taxon>fabids</taxon>
        <taxon>Fabales</taxon>
        <taxon>Fabaceae</taxon>
        <taxon>Papilionoideae</taxon>
        <taxon>50 kb inversion clade</taxon>
        <taxon>NPAAA clade</taxon>
        <taxon>Hologalegina</taxon>
        <taxon>IRL clade</taxon>
        <taxon>Trifolieae</taxon>
        <taxon>Trifolium</taxon>
    </lineage>
</organism>
<protein>
    <submittedName>
        <fullName evidence="1">Uncharacterized protein</fullName>
    </submittedName>
</protein>
<dbReference type="Proteomes" id="UP000242715">
    <property type="component" value="Unassembled WGS sequence"/>
</dbReference>
<dbReference type="EMBL" id="DF973832">
    <property type="protein sequence ID" value="GAU40898.1"/>
    <property type="molecule type" value="Genomic_DNA"/>
</dbReference>
<evidence type="ECO:0000313" key="2">
    <source>
        <dbReference type="Proteomes" id="UP000242715"/>
    </source>
</evidence>
<evidence type="ECO:0000313" key="1">
    <source>
        <dbReference type="EMBL" id="GAU40898.1"/>
    </source>
</evidence>
<gene>
    <name evidence="1" type="ORF">TSUD_297030</name>
</gene>
<accession>A0A2Z6N7T3</accession>
<keyword evidence="2" id="KW-1185">Reference proteome</keyword>
<name>A0A2Z6N7T3_TRISU</name>
<reference evidence="2" key="1">
    <citation type="journal article" date="2017" name="Front. Plant Sci.">
        <title>Climate Clever Clovers: New Paradigm to Reduce the Environmental Footprint of Ruminants by Breeding Low Methanogenic Forages Utilizing Haplotype Variation.</title>
        <authorList>
            <person name="Kaur P."/>
            <person name="Appels R."/>
            <person name="Bayer P.E."/>
            <person name="Keeble-Gagnere G."/>
            <person name="Wang J."/>
            <person name="Hirakawa H."/>
            <person name="Shirasawa K."/>
            <person name="Vercoe P."/>
            <person name="Stefanova K."/>
            <person name="Durmic Z."/>
            <person name="Nichols P."/>
            <person name="Revell C."/>
            <person name="Isobe S.N."/>
            <person name="Edwards D."/>
            <person name="Erskine W."/>
        </authorList>
    </citation>
    <scope>NUCLEOTIDE SEQUENCE [LARGE SCALE GENOMIC DNA]</scope>
    <source>
        <strain evidence="2">cv. Daliak</strain>
    </source>
</reference>
<dbReference type="AlphaFoldDB" id="A0A2Z6N7T3"/>